<dbReference type="GO" id="GO:0005654">
    <property type="term" value="C:nucleoplasm"/>
    <property type="evidence" value="ECO:0007669"/>
    <property type="project" value="UniProtKB-SubCell"/>
</dbReference>
<dbReference type="OrthoDB" id="5072at2759"/>
<comment type="subcellular location">
    <subcellularLocation>
        <location evidence="5">Nucleus</location>
        <location evidence="5">Nucleolus</location>
    </subcellularLocation>
    <subcellularLocation>
        <location evidence="5">Nucleus</location>
        <location evidence="5">Nucleoplasm</location>
    </subcellularLocation>
</comment>
<accession>A0A8B7Y9S5</accession>
<name>A0A8B7Y9S5_ACAPL</name>
<evidence type="ECO:0000256" key="2">
    <source>
        <dbReference type="ARBA" id="ARBA00018339"/>
    </source>
</evidence>
<evidence type="ECO:0000256" key="1">
    <source>
        <dbReference type="ARBA" id="ARBA00008838"/>
    </source>
</evidence>
<keyword evidence="4 5" id="KW-0539">Nucleus</keyword>
<proteinExistence type="inferred from homology"/>
<comment type="function">
    <text evidence="5">May play a role in ribosome biogenesis.</text>
</comment>
<feature type="region of interest" description="Disordered" evidence="6">
    <location>
        <begin position="346"/>
        <end position="373"/>
    </location>
</feature>
<dbReference type="CTD" id="29997"/>
<feature type="region of interest" description="Disordered" evidence="6">
    <location>
        <begin position="1"/>
        <end position="21"/>
    </location>
</feature>
<feature type="region of interest" description="Disordered" evidence="6">
    <location>
        <begin position="271"/>
        <end position="324"/>
    </location>
</feature>
<feature type="compositionally biased region" description="Basic and acidic residues" evidence="6">
    <location>
        <begin position="310"/>
        <end position="324"/>
    </location>
</feature>
<comment type="similarity">
    <text evidence="1 5">Belongs to the NOP53 family.</text>
</comment>
<feature type="compositionally biased region" description="Basic residues" evidence="6">
    <location>
        <begin position="7"/>
        <end position="21"/>
    </location>
</feature>
<sequence length="442" mass="51599">MAELPKVSKRKRVAKNRKKAWRKYSNIQDVEDFLEEQRQQLRTGGLASEKKDQDLFFEDKKAPKAVKKNTGLVKKRGPIQHKVDWRLLPNPRVPPAPKAFPRKAKRPGKRVLEVRAKESQGLVSANKRRRLKESEEQRSLYQETRQREKTRQEIGRATYDVWGDNAAKVIKKGGIEADEHFLRVTKNKRTKLPPRYQDKPSKLPAVEIVAPGASYNPSLEDHQALINATYEEELKKQKDEDRLERWHKIPKLTAQQVQETFISEMSAGLFPEEADCGTGPVTAGGEGDDVLPNPPTTYENRKTKKRKRKEKELKEKEKQVKAEKLQRIRQNEVYRLRSIKKEIAEEAAKSEAERAKREQRKKEMENVPKAFGHHKLEEEPMVIKLSDELVGSLRELKPEGHLLRDRYKSFQKRNIIETRTWKRGQKAQYKEYEKKSHKEITA</sequence>
<dbReference type="RefSeq" id="XP_022089125.1">
    <property type="nucleotide sequence ID" value="XM_022233433.1"/>
</dbReference>
<dbReference type="GeneID" id="110978435"/>
<dbReference type="InterPro" id="IPR011687">
    <property type="entry name" value="Nop53/GLTSCR2"/>
</dbReference>
<feature type="compositionally biased region" description="Basic and acidic residues" evidence="6">
    <location>
        <begin position="132"/>
        <end position="151"/>
    </location>
</feature>
<dbReference type="PANTHER" id="PTHR14211">
    <property type="entry name" value="GLIOMA SUPPRESSOR CANDIDATE REGION GENE 2"/>
    <property type="match status" value="1"/>
</dbReference>
<gene>
    <name evidence="8" type="primary">LOC110978435</name>
</gene>
<evidence type="ECO:0000313" key="7">
    <source>
        <dbReference type="Proteomes" id="UP000694845"/>
    </source>
</evidence>
<dbReference type="GO" id="GO:0005730">
    <property type="term" value="C:nucleolus"/>
    <property type="evidence" value="ECO:0007669"/>
    <property type="project" value="UniProtKB-SubCell"/>
</dbReference>
<protein>
    <recommendedName>
        <fullName evidence="2 5">Ribosome biogenesis protein NOP53</fullName>
    </recommendedName>
</protein>
<evidence type="ECO:0000256" key="3">
    <source>
        <dbReference type="ARBA" id="ARBA00022517"/>
    </source>
</evidence>
<dbReference type="GO" id="GO:0000027">
    <property type="term" value="P:ribosomal large subunit assembly"/>
    <property type="evidence" value="ECO:0007669"/>
    <property type="project" value="UniProtKB-UniRule"/>
</dbReference>
<reference evidence="8" key="1">
    <citation type="submission" date="2025-08" db="UniProtKB">
        <authorList>
            <consortium name="RefSeq"/>
        </authorList>
    </citation>
    <scope>IDENTIFICATION</scope>
</reference>
<feature type="compositionally biased region" description="Basic residues" evidence="6">
    <location>
        <begin position="100"/>
        <end position="109"/>
    </location>
</feature>
<dbReference type="KEGG" id="aplc:110978435"/>
<dbReference type="GO" id="GO:0006364">
    <property type="term" value="P:rRNA processing"/>
    <property type="evidence" value="ECO:0007669"/>
    <property type="project" value="TreeGrafter"/>
</dbReference>
<feature type="region of interest" description="Disordered" evidence="6">
    <location>
        <begin position="423"/>
        <end position="442"/>
    </location>
</feature>
<evidence type="ECO:0000313" key="8">
    <source>
        <dbReference type="RefSeq" id="XP_022089125.1"/>
    </source>
</evidence>
<feature type="compositionally biased region" description="Basic and acidic residues" evidence="6">
    <location>
        <begin position="346"/>
        <end position="366"/>
    </location>
</feature>
<dbReference type="Proteomes" id="UP000694845">
    <property type="component" value="Unplaced"/>
</dbReference>
<organism evidence="7 8">
    <name type="scientific">Acanthaster planci</name>
    <name type="common">Crown-of-thorns starfish</name>
    <dbReference type="NCBI Taxonomy" id="133434"/>
    <lineage>
        <taxon>Eukaryota</taxon>
        <taxon>Metazoa</taxon>
        <taxon>Echinodermata</taxon>
        <taxon>Eleutherozoa</taxon>
        <taxon>Asterozoa</taxon>
        <taxon>Asteroidea</taxon>
        <taxon>Valvatacea</taxon>
        <taxon>Valvatida</taxon>
        <taxon>Acanthasteridae</taxon>
        <taxon>Acanthaster</taxon>
    </lineage>
</organism>
<dbReference type="PIRSF" id="PIRSF017302">
    <property type="entry name" value="Gltscr2"/>
    <property type="match status" value="1"/>
</dbReference>
<dbReference type="GO" id="GO:0008097">
    <property type="term" value="F:5S rRNA binding"/>
    <property type="evidence" value="ECO:0007669"/>
    <property type="project" value="TreeGrafter"/>
</dbReference>
<evidence type="ECO:0000256" key="4">
    <source>
        <dbReference type="ARBA" id="ARBA00023242"/>
    </source>
</evidence>
<feature type="compositionally biased region" description="Basic and acidic residues" evidence="6">
    <location>
        <begin position="428"/>
        <end position="442"/>
    </location>
</feature>
<dbReference type="AlphaFoldDB" id="A0A8B7Y9S5"/>
<keyword evidence="3 5" id="KW-0690">Ribosome biogenesis</keyword>
<feature type="region of interest" description="Disordered" evidence="6">
    <location>
        <begin position="87"/>
        <end position="151"/>
    </location>
</feature>
<evidence type="ECO:0000256" key="6">
    <source>
        <dbReference type="SAM" id="MobiDB-lite"/>
    </source>
</evidence>
<evidence type="ECO:0000256" key="5">
    <source>
        <dbReference type="PIRNR" id="PIRNR017302"/>
    </source>
</evidence>
<dbReference type="Pfam" id="PF07767">
    <property type="entry name" value="Nop53"/>
    <property type="match status" value="1"/>
</dbReference>
<dbReference type="PANTHER" id="PTHR14211:SF7">
    <property type="entry name" value="RIBOSOME BIOGENESIS PROTEIN NOP53"/>
    <property type="match status" value="1"/>
</dbReference>
<keyword evidence="7" id="KW-1185">Reference proteome</keyword>